<evidence type="ECO:0000256" key="1">
    <source>
        <dbReference type="SAM" id="MobiDB-lite"/>
    </source>
</evidence>
<protein>
    <recommendedName>
        <fullName evidence="4">Chromosomal replication initiator DnaA C-terminal domain-containing protein</fullName>
    </recommendedName>
</protein>
<comment type="caution">
    <text evidence="2">The sequence shown here is derived from an EMBL/GenBank/DDBJ whole genome shotgun (WGS) entry which is preliminary data.</text>
</comment>
<reference evidence="2 3" key="1">
    <citation type="submission" date="2023-01" db="EMBL/GenBank/DDBJ databases">
        <title>Novel diversity within Roseofilum (Cyanobacteria; Desertifilaceae) from marine benthic mats with descriptions of four novel species.</title>
        <authorList>
            <person name="Wang Y."/>
            <person name="Berthold D.E."/>
            <person name="Hu J."/>
            <person name="Lefler F.W."/>
            <person name="Laughinghouse H.D. IV."/>
        </authorList>
    </citation>
    <scope>NUCLEOTIDE SEQUENCE [LARGE SCALE GENOMIC DNA]</scope>
    <source>
        <strain evidence="2 3">BLCC-M154</strain>
    </source>
</reference>
<organism evidence="2 3">
    <name type="scientific">Roseofilum acuticapitatum BLCC-M154</name>
    <dbReference type="NCBI Taxonomy" id="3022444"/>
    <lineage>
        <taxon>Bacteria</taxon>
        <taxon>Bacillati</taxon>
        <taxon>Cyanobacteriota</taxon>
        <taxon>Cyanophyceae</taxon>
        <taxon>Desertifilales</taxon>
        <taxon>Desertifilaceae</taxon>
        <taxon>Roseofilum</taxon>
        <taxon>Roseofilum acuticapitatum</taxon>
    </lineage>
</organism>
<name>A0ABT7ARZ8_9CYAN</name>
<evidence type="ECO:0000313" key="3">
    <source>
        <dbReference type="Proteomes" id="UP001235303"/>
    </source>
</evidence>
<gene>
    <name evidence="2" type="ORF">PMG71_09610</name>
</gene>
<evidence type="ECO:0008006" key="4">
    <source>
        <dbReference type="Google" id="ProtNLM"/>
    </source>
</evidence>
<proteinExistence type="predicted"/>
<sequence length="129" mass="14629">MDIIYIERINRKSIQGTAYSISSAGRALGMDRRSLYPYMRIAYLYVADYRIAKKAADKFSPKQPLLNGYMVWVLGKIKQIFAIQGNRKLAIATIKSRPQLLSLETYENEQENPSQRTGHDDGGSRLAIA</sequence>
<dbReference type="Proteomes" id="UP001235303">
    <property type="component" value="Unassembled WGS sequence"/>
</dbReference>
<keyword evidence="3" id="KW-1185">Reference proteome</keyword>
<feature type="region of interest" description="Disordered" evidence="1">
    <location>
        <begin position="104"/>
        <end position="129"/>
    </location>
</feature>
<evidence type="ECO:0000313" key="2">
    <source>
        <dbReference type="EMBL" id="MDJ1169682.1"/>
    </source>
</evidence>
<dbReference type="EMBL" id="JAQOSP010000065">
    <property type="protein sequence ID" value="MDJ1169682.1"/>
    <property type="molecule type" value="Genomic_DNA"/>
</dbReference>
<dbReference type="RefSeq" id="WP_283753439.1">
    <property type="nucleotide sequence ID" value="NZ_JAQOSP010000065.1"/>
</dbReference>
<accession>A0ABT7ARZ8</accession>